<evidence type="ECO:0000313" key="2">
    <source>
        <dbReference type="EMBL" id="KZF23586.1"/>
    </source>
</evidence>
<sequence>MENDFVFARDKTHREVRKLRRTPVWNLFSPVANRRNGIKVAERFPSKSPRGATVATAPPMPSRRTVEPRATLRHGVGSSISIRHGRFETLLTLHRVRQDPTLSSRRMPSAHHQRKRRQDVEVWGIANNAAWQLCMCCKAEMRLRVALRDGERESSAFDSYCYLSN</sequence>
<proteinExistence type="predicted"/>
<dbReference type="EMBL" id="KV407457">
    <property type="protein sequence ID" value="KZF23586.1"/>
    <property type="molecule type" value="Genomic_DNA"/>
</dbReference>
<dbReference type="InParanoid" id="A0A165HIX4"/>
<gene>
    <name evidence="2" type="ORF">L228DRAFT_238137</name>
</gene>
<dbReference type="Proteomes" id="UP000076632">
    <property type="component" value="Unassembled WGS sequence"/>
</dbReference>
<dbReference type="AlphaFoldDB" id="A0A165HIX4"/>
<evidence type="ECO:0000256" key="1">
    <source>
        <dbReference type="SAM" id="MobiDB-lite"/>
    </source>
</evidence>
<organism evidence="2 3">
    <name type="scientific">Xylona heveae (strain CBS 132557 / TC161)</name>
    <dbReference type="NCBI Taxonomy" id="1328760"/>
    <lineage>
        <taxon>Eukaryota</taxon>
        <taxon>Fungi</taxon>
        <taxon>Dikarya</taxon>
        <taxon>Ascomycota</taxon>
        <taxon>Pezizomycotina</taxon>
        <taxon>Xylonomycetes</taxon>
        <taxon>Xylonales</taxon>
        <taxon>Xylonaceae</taxon>
        <taxon>Xylona</taxon>
    </lineage>
</organism>
<dbReference type="RefSeq" id="XP_018189141.1">
    <property type="nucleotide sequence ID" value="XM_018331006.1"/>
</dbReference>
<feature type="region of interest" description="Disordered" evidence="1">
    <location>
        <begin position="46"/>
        <end position="66"/>
    </location>
</feature>
<reference evidence="2 3" key="1">
    <citation type="journal article" date="2016" name="Fungal Biol.">
        <title>The genome of Xylona heveae provides a window into fungal endophytism.</title>
        <authorList>
            <person name="Gazis R."/>
            <person name="Kuo A."/>
            <person name="Riley R."/>
            <person name="LaButti K."/>
            <person name="Lipzen A."/>
            <person name="Lin J."/>
            <person name="Amirebrahimi M."/>
            <person name="Hesse C.N."/>
            <person name="Spatafora J.W."/>
            <person name="Henrissat B."/>
            <person name="Hainaut M."/>
            <person name="Grigoriev I.V."/>
            <person name="Hibbett D.S."/>
        </authorList>
    </citation>
    <scope>NUCLEOTIDE SEQUENCE [LARGE SCALE GENOMIC DNA]</scope>
    <source>
        <strain evidence="2 3">TC161</strain>
    </source>
</reference>
<protein>
    <submittedName>
        <fullName evidence="2">Uncharacterized protein</fullName>
    </submittedName>
</protein>
<accession>A0A165HIX4</accession>
<keyword evidence="3" id="KW-1185">Reference proteome</keyword>
<dbReference type="GeneID" id="28896143"/>
<evidence type="ECO:0000313" key="3">
    <source>
        <dbReference type="Proteomes" id="UP000076632"/>
    </source>
</evidence>
<name>A0A165HIX4_XYLHT</name>